<feature type="compositionally biased region" description="Polar residues" evidence="1">
    <location>
        <begin position="128"/>
        <end position="142"/>
    </location>
</feature>
<feature type="signal peptide" evidence="2">
    <location>
        <begin position="1"/>
        <end position="23"/>
    </location>
</feature>
<dbReference type="EMBL" id="AP024202">
    <property type="protein sequence ID" value="BCN92304.1"/>
    <property type="molecule type" value="Genomic_DNA"/>
</dbReference>
<proteinExistence type="predicted"/>
<sequence length="151" mass="16555">MKSIKPYLLLLLALSLMIRPVFAEGLMVYQGSANHSHEMHMKQMMHGNSAMDIHAMSPDMNPSMVDFMQDDFSANMPQNASPMPCCEPGIHLCDLNCHDSSCLGIAAVSALTVTSSIELIALEQSSKTDTPKTQFISRTTSPELRPPLFNA</sequence>
<organism evidence="3 4">
    <name type="scientific">Thiomicrorhabdus immobilis</name>
    <dbReference type="NCBI Taxonomy" id="2791037"/>
    <lineage>
        <taxon>Bacteria</taxon>
        <taxon>Pseudomonadati</taxon>
        <taxon>Pseudomonadota</taxon>
        <taxon>Gammaproteobacteria</taxon>
        <taxon>Thiotrichales</taxon>
        <taxon>Piscirickettsiaceae</taxon>
        <taxon>Thiomicrorhabdus</taxon>
    </lineage>
</organism>
<evidence type="ECO:0000313" key="4">
    <source>
        <dbReference type="Proteomes" id="UP001054820"/>
    </source>
</evidence>
<feature type="chain" id="PRO_5045236971" description="CopL family metal-binding regulatory protein" evidence="2">
    <location>
        <begin position="24"/>
        <end position="151"/>
    </location>
</feature>
<feature type="region of interest" description="Disordered" evidence="1">
    <location>
        <begin position="128"/>
        <end position="151"/>
    </location>
</feature>
<dbReference type="RefSeq" id="WP_237262007.1">
    <property type="nucleotide sequence ID" value="NZ_AP024202.1"/>
</dbReference>
<evidence type="ECO:0008006" key="5">
    <source>
        <dbReference type="Google" id="ProtNLM"/>
    </source>
</evidence>
<evidence type="ECO:0000256" key="2">
    <source>
        <dbReference type="SAM" id="SignalP"/>
    </source>
</evidence>
<keyword evidence="2" id="KW-0732">Signal</keyword>
<name>A0ABM7MAD8_9GAMM</name>
<protein>
    <recommendedName>
        <fullName evidence="5">CopL family metal-binding regulatory protein</fullName>
    </recommendedName>
</protein>
<accession>A0ABM7MAD8</accession>
<keyword evidence="4" id="KW-1185">Reference proteome</keyword>
<reference evidence="3" key="1">
    <citation type="journal article" date="2022" name="Arch. Microbiol.">
        <title>Thiomicrorhabdus immobilis sp. nov., a mesophilic sulfur-oxidizing bacterium isolated from sediment of a brackish lake in northern Japan.</title>
        <authorList>
            <person name="Kojima H."/>
            <person name="Mochizuki J."/>
            <person name="Kanda M."/>
            <person name="Watanabe T."/>
            <person name="Fukui M."/>
        </authorList>
    </citation>
    <scope>NUCLEOTIDE SEQUENCE</scope>
    <source>
        <strain evidence="3">Am19</strain>
    </source>
</reference>
<evidence type="ECO:0000256" key="1">
    <source>
        <dbReference type="SAM" id="MobiDB-lite"/>
    </source>
</evidence>
<gene>
    <name evidence="3" type="ORF">THMIRHAM_00890</name>
</gene>
<evidence type="ECO:0000313" key="3">
    <source>
        <dbReference type="EMBL" id="BCN92304.1"/>
    </source>
</evidence>
<dbReference type="Proteomes" id="UP001054820">
    <property type="component" value="Chromosome"/>
</dbReference>